<proteinExistence type="predicted"/>
<accession>A0ABQ1FUH5</accession>
<name>A0ABQ1FUH5_9GAMM</name>
<sequence>MDLSVASQAHRVYEWLTDEFGWVVECEGVSKETRYLHADRYGATDGVAQHGGSGRVATLGCFQAKGIGQTPLVSHGIAEGHSHGCLSVAEALREAIFAEIASAEFPHGAIPAMAVIDTGLFFSSANPDDRYDQNARRAILVRPATVRPAHAERAPMFKRSVTGFVNRQVDDVQRTRDMITQWVNHISDVGTQMERNTLRTFVQMVVEQIAFGQIHRLFSGGYFSSNVSISGELLDFGNAHALPNWASAQVHSVLPGLGDEINLLKRVIASLIFYFTKYRKCDNALPLTQELQASADAFYEGAWRHYGLELLQANHVGASEKDAMHRILRGYFQRQQKSRVKYRFGEVIAGSGAQNSNWLYLTLVSDSAKQDTDEYQTLCSIDGILKGYDKSVRYVAWWTAARLLKPRESLDRKYLHRALERLIPKLIDRRTPDARTVDQFLQESISAARRYWRRLPVGYAVHAHTTLDGCSALVCSDGSGSKERFIWLEGIIGPDDSLCLFDRQLSRSDFDHVSICCSGTRWSATCPLNMDADGVYIANLTTRGLVLPNMGTHYECPTFFLRRGRYG</sequence>
<protein>
    <submittedName>
        <fullName evidence="1">Uncharacterized protein</fullName>
    </submittedName>
</protein>
<organism evidence="1 2">
    <name type="scientific">Dyella nitratireducens</name>
    <dbReference type="NCBI Taxonomy" id="1849580"/>
    <lineage>
        <taxon>Bacteria</taxon>
        <taxon>Pseudomonadati</taxon>
        <taxon>Pseudomonadota</taxon>
        <taxon>Gammaproteobacteria</taxon>
        <taxon>Lysobacterales</taxon>
        <taxon>Rhodanobacteraceae</taxon>
        <taxon>Dyella</taxon>
    </lineage>
</organism>
<gene>
    <name evidence="1" type="ORF">GCM10010981_19220</name>
</gene>
<dbReference type="Proteomes" id="UP000620046">
    <property type="component" value="Unassembled WGS sequence"/>
</dbReference>
<evidence type="ECO:0000313" key="2">
    <source>
        <dbReference type="Proteomes" id="UP000620046"/>
    </source>
</evidence>
<comment type="caution">
    <text evidence="1">The sequence shown here is derived from an EMBL/GenBank/DDBJ whole genome shotgun (WGS) entry which is preliminary data.</text>
</comment>
<evidence type="ECO:0000313" key="1">
    <source>
        <dbReference type="EMBL" id="GGA30375.1"/>
    </source>
</evidence>
<reference evidence="2" key="1">
    <citation type="journal article" date="2019" name="Int. J. Syst. Evol. Microbiol.">
        <title>The Global Catalogue of Microorganisms (GCM) 10K type strain sequencing project: providing services to taxonomists for standard genome sequencing and annotation.</title>
        <authorList>
            <consortium name="The Broad Institute Genomics Platform"/>
            <consortium name="The Broad Institute Genome Sequencing Center for Infectious Disease"/>
            <person name="Wu L."/>
            <person name="Ma J."/>
        </authorList>
    </citation>
    <scope>NUCLEOTIDE SEQUENCE [LARGE SCALE GENOMIC DNA]</scope>
    <source>
        <strain evidence="2">CGMCC 1.15439</strain>
    </source>
</reference>
<keyword evidence="2" id="KW-1185">Reference proteome</keyword>
<dbReference type="EMBL" id="BMJA01000001">
    <property type="protein sequence ID" value="GGA30375.1"/>
    <property type="molecule type" value="Genomic_DNA"/>
</dbReference>